<dbReference type="Proteomes" id="UP000095727">
    <property type="component" value="Unassembled WGS sequence"/>
</dbReference>
<evidence type="ECO:0000313" key="2">
    <source>
        <dbReference type="EMBL" id="CUN09243.1"/>
    </source>
</evidence>
<dbReference type="EMBL" id="CYXR01000022">
    <property type="protein sequence ID" value="CUN09243.1"/>
    <property type="molecule type" value="Genomic_DNA"/>
</dbReference>
<dbReference type="AlphaFoldDB" id="A0A173U2E6"/>
<accession>A0A173U2E6</accession>
<protein>
    <submittedName>
        <fullName evidence="2">Zinc carboxypeptidase</fullName>
    </submittedName>
</protein>
<dbReference type="CDD" id="cd06232">
    <property type="entry name" value="M14-like"/>
    <property type="match status" value="1"/>
</dbReference>
<dbReference type="GO" id="GO:0006508">
    <property type="term" value="P:proteolysis"/>
    <property type="evidence" value="ECO:0007669"/>
    <property type="project" value="InterPro"/>
</dbReference>
<dbReference type="GO" id="GO:0004181">
    <property type="term" value="F:metallocarboxypeptidase activity"/>
    <property type="evidence" value="ECO:0007669"/>
    <property type="project" value="InterPro"/>
</dbReference>
<reference evidence="2 3" key="1">
    <citation type="submission" date="2015-09" db="EMBL/GenBank/DDBJ databases">
        <authorList>
            <consortium name="Pathogen Informatics"/>
        </authorList>
    </citation>
    <scope>NUCLEOTIDE SEQUENCE [LARGE SCALE GENOMIC DNA]</scope>
    <source>
        <strain evidence="2 3">2789STDY5834962</strain>
    </source>
</reference>
<name>A0A173U2E6_9FIRM</name>
<dbReference type="RefSeq" id="WP_070097342.1">
    <property type="nucleotide sequence ID" value="NZ_CYXR01000022.1"/>
</dbReference>
<evidence type="ECO:0000313" key="3">
    <source>
        <dbReference type="Proteomes" id="UP000095727"/>
    </source>
</evidence>
<dbReference type="SUPFAM" id="SSF53187">
    <property type="entry name" value="Zn-dependent exopeptidases"/>
    <property type="match status" value="1"/>
</dbReference>
<feature type="domain" description="Peptidase M14" evidence="1">
    <location>
        <begin position="745"/>
        <end position="843"/>
    </location>
</feature>
<dbReference type="Gene3D" id="3.40.630.10">
    <property type="entry name" value="Zn peptidases"/>
    <property type="match status" value="1"/>
</dbReference>
<keyword evidence="2" id="KW-0645">Protease</keyword>
<organism evidence="2 3">
    <name type="scientific">Coprococcus comes</name>
    <dbReference type="NCBI Taxonomy" id="410072"/>
    <lineage>
        <taxon>Bacteria</taxon>
        <taxon>Bacillati</taxon>
        <taxon>Bacillota</taxon>
        <taxon>Clostridia</taxon>
        <taxon>Lachnospirales</taxon>
        <taxon>Lachnospiraceae</taxon>
        <taxon>Coprococcus</taxon>
    </lineage>
</organism>
<dbReference type="InterPro" id="IPR000834">
    <property type="entry name" value="Peptidase_M14"/>
</dbReference>
<sequence>MEKLKLAAGMTGEQKRYAVEAALLLGFQTETATFPVITADGEIPVPENMEELKALWKKSTGETPEEYESASKHTGPIFDLDFRKEKGLETMLQKGDFLKDENQDLLPDVLDVKIVLPEDADDAMLVAACNLAWRFGMETTGYKGNITADAAYTGNRLVLEKAEQTELVREKEGESVKVSLRGDGEELIAFTSRLCMEFPQINGQRSWKDLLMDMVDDFVLRSADGQLAALKAMQKEQTGEYEVYGSPLWNDTQKKEAGDAKVYNYKSGQKMYEKVYELPWEVEVFEKLLEEKVYPQIGKGSKVKITGAVSENIKVRQKIKEKIEDRIQMLGAKPENTSVICAYKQGYSWIVEEMLPVMKEAQADQVEIYFKPFLPEGQTDWLDENGATPSYHNLNADTPDKWYDLPIRYLQELYPVEDILVKELGIERDKVIFKAYEGEEDITYLCKGIKDEKVCCEDTYKAVWSERPYMDEYPQMGKVHPATGYVKAEIDGQEVFYQTVRTDMEEIWDVYQKEVLPDCRRYIEEKTGGKISADLQPFFHELRLDVTASEPDYATGSREDLISSLDALHEDMYFVGSDYFKNYGVKKADVMLDAPGLILPVIHEKEGRPVFKVTLTEPLKEEACIVKDGKAVLLQRKREEADAWIRAISWENDNFTFHIRTNGVQSNVLHTYSTLWSKGVLAECESVAAGTKLLFESEQGEIQYAALTPEREEKPKTKRIEEIDLHEHELIGYDTYREIIEELKQVPGIEVFRTAVSYTGRELYAVWIKPEYEGYLSMTKRISRIPGEMINARHHANEVSSTNAAFILIKKLLTEDVYKDLPDKLNLVIVPMENVDGAAIHYELQKEHPNWKFHVARFNSLGKEFYYEHFQQDTIHSEAMGLTRIYDRYVPDMIVDNHGVPSHEWEQQFSGYTSPSYKGFWLPRSLLYGYFWYVTNPEYKDNYPVNKVMEDVIADKIAEYPEMRELNREWSAQFEKYAHAWMPKLFPANYYKEMINYWIPFAADPNHRYPSIRFPWITTVAYTSEVADETAQGEYLNLCARAHVAHDEATIRMLMEAVHVMECHLEEQDGQILTSYIRQRPMIVKVTGKNK</sequence>
<dbReference type="GO" id="GO:0008270">
    <property type="term" value="F:zinc ion binding"/>
    <property type="evidence" value="ECO:0007669"/>
    <property type="project" value="InterPro"/>
</dbReference>
<gene>
    <name evidence="2" type="ORF">ERS852574_02647</name>
</gene>
<dbReference type="Pfam" id="PF00246">
    <property type="entry name" value="Peptidase_M14"/>
    <property type="match status" value="1"/>
</dbReference>
<keyword evidence="2" id="KW-0378">Hydrolase</keyword>
<proteinExistence type="predicted"/>
<keyword evidence="2" id="KW-0121">Carboxypeptidase</keyword>
<evidence type="ECO:0000259" key="1">
    <source>
        <dbReference type="Pfam" id="PF00246"/>
    </source>
</evidence>